<dbReference type="InterPro" id="IPR036047">
    <property type="entry name" value="F-box-like_dom_sf"/>
</dbReference>
<evidence type="ECO:0000313" key="3">
    <source>
        <dbReference type="EMBL" id="KAK9916585.1"/>
    </source>
</evidence>
<dbReference type="PANTHER" id="PTHR14695">
    <property type="entry name" value="SHC SH2-DOMAIN BINDING PROTEIN 1-RELATED"/>
    <property type="match status" value="1"/>
</dbReference>
<dbReference type="InterPro" id="IPR011050">
    <property type="entry name" value="Pectin_lyase_fold/virulence"/>
</dbReference>
<organism evidence="3 4">
    <name type="scientific">Coccomyxa subellipsoidea</name>
    <dbReference type="NCBI Taxonomy" id="248742"/>
    <lineage>
        <taxon>Eukaryota</taxon>
        <taxon>Viridiplantae</taxon>
        <taxon>Chlorophyta</taxon>
        <taxon>core chlorophytes</taxon>
        <taxon>Trebouxiophyceae</taxon>
        <taxon>Trebouxiophyceae incertae sedis</taxon>
        <taxon>Coccomyxaceae</taxon>
        <taxon>Coccomyxa</taxon>
    </lineage>
</organism>
<proteinExistence type="predicted"/>
<sequence length="352" mass="37654">MLEQELTHLNDDCLLSIFSFLSPLPDLISLSKACRRFKSLTGDGRMRLLVLASATSNQSMTAETARLAARTRNCRHAYHSLKDAVEGSRPGDRIVLEPGEHDLADVHICWPLHLVGGGLTADDTVLRCSQSRDGALDFRASGKVENLTIQSKANACITHRQGAVTIEGCSLRCMGTGLSHLFAPLVTLATMPAHRGSGVVSATASAGVLTVIETKIRGEHGSLAVRTEGSGALRGVRVINLLRGTLFWFKVDSAVPATIPVKREPASNGVLGQPVTQEQEGAHRGAQEFARGGNARPGLQPSWARSPASPSVAVLEQRAKAWHMAHHKGRAAPTDASSQEEDLPGHKRPRCC</sequence>
<dbReference type="Proteomes" id="UP001491310">
    <property type="component" value="Unassembled WGS sequence"/>
</dbReference>
<evidence type="ECO:0000256" key="1">
    <source>
        <dbReference type="SAM" id="MobiDB-lite"/>
    </source>
</evidence>
<accession>A0ABR2YYW7</accession>
<feature type="region of interest" description="Disordered" evidence="1">
    <location>
        <begin position="290"/>
        <end position="352"/>
    </location>
</feature>
<dbReference type="PANTHER" id="PTHR14695:SF4">
    <property type="entry name" value="PROTEIN NESSUN DORMA"/>
    <property type="match status" value="1"/>
</dbReference>
<comment type="caution">
    <text evidence="3">The sequence shown here is derived from an EMBL/GenBank/DDBJ whole genome shotgun (WGS) entry which is preliminary data.</text>
</comment>
<dbReference type="Gene3D" id="1.20.1280.50">
    <property type="match status" value="1"/>
</dbReference>
<evidence type="ECO:0000259" key="2">
    <source>
        <dbReference type="Pfam" id="PF12937"/>
    </source>
</evidence>
<dbReference type="Pfam" id="PF12937">
    <property type="entry name" value="F-box-like"/>
    <property type="match status" value="1"/>
</dbReference>
<feature type="domain" description="F-box" evidence="2">
    <location>
        <begin position="11"/>
        <end position="43"/>
    </location>
</feature>
<feature type="compositionally biased region" description="Basic residues" evidence="1">
    <location>
        <begin position="320"/>
        <end position="330"/>
    </location>
</feature>
<dbReference type="EMBL" id="JALJOT010000003">
    <property type="protein sequence ID" value="KAK9916585.1"/>
    <property type="molecule type" value="Genomic_DNA"/>
</dbReference>
<dbReference type="SUPFAM" id="SSF51126">
    <property type="entry name" value="Pectin lyase-like"/>
    <property type="match status" value="1"/>
</dbReference>
<reference evidence="3 4" key="1">
    <citation type="journal article" date="2024" name="Nat. Commun.">
        <title>Phylogenomics reveals the evolutionary origins of lichenization in chlorophyte algae.</title>
        <authorList>
            <person name="Puginier C."/>
            <person name="Libourel C."/>
            <person name="Otte J."/>
            <person name="Skaloud P."/>
            <person name="Haon M."/>
            <person name="Grisel S."/>
            <person name="Petersen M."/>
            <person name="Berrin J.G."/>
            <person name="Delaux P.M."/>
            <person name="Dal Grande F."/>
            <person name="Keller J."/>
        </authorList>
    </citation>
    <scope>NUCLEOTIDE SEQUENCE [LARGE SCALE GENOMIC DNA]</scope>
    <source>
        <strain evidence="3 4">SAG 216-7</strain>
    </source>
</reference>
<keyword evidence="4" id="KW-1185">Reference proteome</keyword>
<protein>
    <recommendedName>
        <fullName evidence="2">F-box domain-containing protein</fullName>
    </recommendedName>
</protein>
<dbReference type="InterPro" id="IPR001810">
    <property type="entry name" value="F-box_dom"/>
</dbReference>
<name>A0ABR2YYW7_9CHLO</name>
<evidence type="ECO:0000313" key="4">
    <source>
        <dbReference type="Proteomes" id="UP001491310"/>
    </source>
</evidence>
<dbReference type="InterPro" id="IPR045140">
    <property type="entry name" value="SHCBP1-like"/>
</dbReference>
<dbReference type="SUPFAM" id="SSF81383">
    <property type="entry name" value="F-box domain"/>
    <property type="match status" value="1"/>
</dbReference>
<gene>
    <name evidence="3" type="ORF">WJX75_004591</name>
</gene>